<evidence type="ECO:0000313" key="2">
    <source>
        <dbReference type="Proteomes" id="UP000813461"/>
    </source>
</evidence>
<sequence length="250" mass="28327">MSISQPEQQAPFRFLDLPKEIRLMVYDRLPMRRRYHAFKSLSPIPELCHEQPFAFMSTAVTGLALLATCHQVHEEASTMLRMRIAHLVGQPLRLITSFKFLQSHILLGILQSIAAVESPTHIEYIPAYLVTHINRLLRHQGHLKIVIAIRDFALQPSTIGRISSLDMGVNVFCVGAISLISGMRSATTPRLKLCIRTILPAPDENKVFDPIEYPDPLVGEFITREDVVTVAKNIGGTEWEQDWAEGERYF</sequence>
<accession>A0A8K0RIL2</accession>
<dbReference type="AlphaFoldDB" id="A0A8K0RIL2"/>
<name>A0A8K0RIL2_9PLEO</name>
<proteinExistence type="predicted"/>
<comment type="caution">
    <text evidence="1">The sequence shown here is derived from an EMBL/GenBank/DDBJ whole genome shotgun (WGS) entry which is preliminary data.</text>
</comment>
<keyword evidence="2" id="KW-1185">Reference proteome</keyword>
<dbReference type="Proteomes" id="UP000813461">
    <property type="component" value="Unassembled WGS sequence"/>
</dbReference>
<organism evidence="1 2">
    <name type="scientific">Paraphoma chrysanthemicola</name>
    <dbReference type="NCBI Taxonomy" id="798071"/>
    <lineage>
        <taxon>Eukaryota</taxon>
        <taxon>Fungi</taxon>
        <taxon>Dikarya</taxon>
        <taxon>Ascomycota</taxon>
        <taxon>Pezizomycotina</taxon>
        <taxon>Dothideomycetes</taxon>
        <taxon>Pleosporomycetidae</taxon>
        <taxon>Pleosporales</taxon>
        <taxon>Pleosporineae</taxon>
        <taxon>Phaeosphaeriaceae</taxon>
        <taxon>Paraphoma</taxon>
    </lineage>
</organism>
<dbReference type="EMBL" id="JAGMVJ010000002">
    <property type="protein sequence ID" value="KAH7093508.1"/>
    <property type="molecule type" value="Genomic_DNA"/>
</dbReference>
<protein>
    <submittedName>
        <fullName evidence="1">Uncharacterized protein</fullName>
    </submittedName>
</protein>
<dbReference type="OrthoDB" id="5314997at2759"/>
<reference evidence="1" key="1">
    <citation type="journal article" date="2021" name="Nat. Commun.">
        <title>Genetic determinants of endophytism in the Arabidopsis root mycobiome.</title>
        <authorList>
            <person name="Mesny F."/>
            <person name="Miyauchi S."/>
            <person name="Thiergart T."/>
            <person name="Pickel B."/>
            <person name="Atanasova L."/>
            <person name="Karlsson M."/>
            <person name="Huettel B."/>
            <person name="Barry K.W."/>
            <person name="Haridas S."/>
            <person name="Chen C."/>
            <person name="Bauer D."/>
            <person name="Andreopoulos W."/>
            <person name="Pangilinan J."/>
            <person name="LaButti K."/>
            <person name="Riley R."/>
            <person name="Lipzen A."/>
            <person name="Clum A."/>
            <person name="Drula E."/>
            <person name="Henrissat B."/>
            <person name="Kohler A."/>
            <person name="Grigoriev I.V."/>
            <person name="Martin F.M."/>
            <person name="Hacquard S."/>
        </authorList>
    </citation>
    <scope>NUCLEOTIDE SEQUENCE</scope>
    <source>
        <strain evidence="1">MPI-SDFR-AT-0120</strain>
    </source>
</reference>
<gene>
    <name evidence="1" type="ORF">FB567DRAFT_175161</name>
</gene>
<evidence type="ECO:0000313" key="1">
    <source>
        <dbReference type="EMBL" id="KAH7093508.1"/>
    </source>
</evidence>